<dbReference type="EMBL" id="CM045772">
    <property type="protein sequence ID" value="KAI7986051.1"/>
    <property type="molecule type" value="Genomic_DNA"/>
</dbReference>
<dbReference type="Proteomes" id="UP001060215">
    <property type="component" value="Chromosome 15"/>
</dbReference>
<protein>
    <submittedName>
        <fullName evidence="1">Uncharacterized protein</fullName>
    </submittedName>
</protein>
<gene>
    <name evidence="1" type="ORF">LOK49_LG14G00951</name>
</gene>
<sequence length="96" mass="10980">MYLGSSSTGIGERGKVTPYLTFHIAILLNCTSWTGWSRSHGCYYERGTSWRFCPRQCGVRIWTVLEYGINEGSMPLLLQALQQRMLNLSWARTSNN</sequence>
<organism evidence="1 2">
    <name type="scientific">Camellia lanceoleosa</name>
    <dbReference type="NCBI Taxonomy" id="1840588"/>
    <lineage>
        <taxon>Eukaryota</taxon>
        <taxon>Viridiplantae</taxon>
        <taxon>Streptophyta</taxon>
        <taxon>Embryophyta</taxon>
        <taxon>Tracheophyta</taxon>
        <taxon>Spermatophyta</taxon>
        <taxon>Magnoliopsida</taxon>
        <taxon>eudicotyledons</taxon>
        <taxon>Gunneridae</taxon>
        <taxon>Pentapetalae</taxon>
        <taxon>asterids</taxon>
        <taxon>Ericales</taxon>
        <taxon>Theaceae</taxon>
        <taxon>Camellia</taxon>
    </lineage>
</organism>
<reference evidence="1 2" key="1">
    <citation type="journal article" date="2022" name="Plant J.">
        <title>Chromosome-level genome of Camellia lanceoleosa provides a valuable resource for understanding genome evolution and self-incompatibility.</title>
        <authorList>
            <person name="Gong W."/>
            <person name="Xiao S."/>
            <person name="Wang L."/>
            <person name="Liao Z."/>
            <person name="Chang Y."/>
            <person name="Mo W."/>
            <person name="Hu G."/>
            <person name="Li W."/>
            <person name="Zhao G."/>
            <person name="Zhu H."/>
            <person name="Hu X."/>
            <person name="Ji K."/>
            <person name="Xiang X."/>
            <person name="Song Q."/>
            <person name="Yuan D."/>
            <person name="Jin S."/>
            <person name="Zhang L."/>
        </authorList>
    </citation>
    <scope>NUCLEOTIDE SEQUENCE [LARGE SCALE GENOMIC DNA]</scope>
    <source>
        <strain evidence="1">SQ_2022a</strain>
    </source>
</reference>
<evidence type="ECO:0000313" key="1">
    <source>
        <dbReference type="EMBL" id="KAI7986051.1"/>
    </source>
</evidence>
<name>A0ACC0FBF7_9ERIC</name>
<proteinExistence type="predicted"/>
<accession>A0ACC0FBF7</accession>
<evidence type="ECO:0000313" key="2">
    <source>
        <dbReference type="Proteomes" id="UP001060215"/>
    </source>
</evidence>
<keyword evidence="2" id="KW-1185">Reference proteome</keyword>
<comment type="caution">
    <text evidence="1">The sequence shown here is derived from an EMBL/GenBank/DDBJ whole genome shotgun (WGS) entry which is preliminary data.</text>
</comment>